<dbReference type="Proteomes" id="UP000824890">
    <property type="component" value="Unassembled WGS sequence"/>
</dbReference>
<evidence type="ECO:0000313" key="4">
    <source>
        <dbReference type="Proteomes" id="UP000824890"/>
    </source>
</evidence>
<dbReference type="Pfam" id="PF13963">
    <property type="entry name" value="Transpos_assoc"/>
    <property type="match status" value="1"/>
</dbReference>
<evidence type="ECO:0000259" key="2">
    <source>
        <dbReference type="Pfam" id="PF13963"/>
    </source>
</evidence>
<feature type="domain" description="Transposase-associated" evidence="2">
    <location>
        <begin position="11"/>
        <end position="78"/>
    </location>
</feature>
<feature type="compositionally biased region" description="Low complexity" evidence="1">
    <location>
        <begin position="199"/>
        <end position="208"/>
    </location>
</feature>
<name>A0ABQ8BFG9_BRANA</name>
<accession>A0ABQ8BFG9</accession>
<evidence type="ECO:0000313" key="3">
    <source>
        <dbReference type="EMBL" id="KAH0903587.1"/>
    </source>
</evidence>
<dbReference type="InterPro" id="IPR029480">
    <property type="entry name" value="Transpos_assoc"/>
</dbReference>
<reference evidence="3 4" key="1">
    <citation type="submission" date="2021-05" db="EMBL/GenBank/DDBJ databases">
        <title>Genome Assembly of Synthetic Allotetraploid Brassica napus Reveals Homoeologous Exchanges between Subgenomes.</title>
        <authorList>
            <person name="Davis J.T."/>
        </authorList>
    </citation>
    <scope>NUCLEOTIDE SEQUENCE [LARGE SCALE GENOMIC DNA]</scope>
    <source>
        <strain evidence="4">cv. Da-Ae</strain>
        <tissue evidence="3">Seedling</tissue>
    </source>
</reference>
<comment type="caution">
    <text evidence="3">The sequence shown here is derived from an EMBL/GenBank/DDBJ whole genome shotgun (WGS) entry which is preliminary data.</text>
</comment>
<sequence length="208" mass="23457">MDRHFDPVNNCVSREFKEGVDVFIAFSSNQTSFIEGKTMLCPCARCNNRKQRDSRTVSRHLYRVGFKSNYYLWSSHGENYYDVGESSTGGQFMGEGTLHTEEEPYQENYPNVMEGVLEDVELVVNEASKIVVPRGVRETSEDALTALQDDTHDQVVAPSEMLRFETYVVEDDLDYDSTPVVPPNDEYVSEDELEPACTDSDSGSDSSS</sequence>
<proteinExistence type="predicted"/>
<keyword evidence="4" id="KW-1185">Reference proteome</keyword>
<feature type="region of interest" description="Disordered" evidence="1">
    <location>
        <begin position="172"/>
        <end position="208"/>
    </location>
</feature>
<dbReference type="EMBL" id="JAGKQM010000011">
    <property type="protein sequence ID" value="KAH0903587.1"/>
    <property type="molecule type" value="Genomic_DNA"/>
</dbReference>
<gene>
    <name evidence="3" type="ORF">HID58_043090</name>
</gene>
<protein>
    <recommendedName>
        <fullName evidence="2">Transposase-associated domain-containing protein</fullName>
    </recommendedName>
</protein>
<organism evidence="3 4">
    <name type="scientific">Brassica napus</name>
    <name type="common">Rape</name>
    <dbReference type="NCBI Taxonomy" id="3708"/>
    <lineage>
        <taxon>Eukaryota</taxon>
        <taxon>Viridiplantae</taxon>
        <taxon>Streptophyta</taxon>
        <taxon>Embryophyta</taxon>
        <taxon>Tracheophyta</taxon>
        <taxon>Spermatophyta</taxon>
        <taxon>Magnoliopsida</taxon>
        <taxon>eudicotyledons</taxon>
        <taxon>Gunneridae</taxon>
        <taxon>Pentapetalae</taxon>
        <taxon>rosids</taxon>
        <taxon>malvids</taxon>
        <taxon>Brassicales</taxon>
        <taxon>Brassicaceae</taxon>
        <taxon>Brassiceae</taxon>
        <taxon>Brassica</taxon>
    </lineage>
</organism>
<evidence type="ECO:0000256" key="1">
    <source>
        <dbReference type="SAM" id="MobiDB-lite"/>
    </source>
</evidence>